<dbReference type="InterPro" id="IPR035965">
    <property type="entry name" value="PAS-like_dom_sf"/>
</dbReference>
<name>A0A6J4LAZ9_9BACT</name>
<dbReference type="SUPFAM" id="SSF55874">
    <property type="entry name" value="ATPase domain of HSP90 chaperone/DNA topoisomerase II/histidine kinase"/>
    <property type="match status" value="1"/>
</dbReference>
<evidence type="ECO:0000256" key="4">
    <source>
        <dbReference type="ARBA" id="ARBA00022679"/>
    </source>
</evidence>
<evidence type="ECO:0000259" key="7">
    <source>
        <dbReference type="PROSITE" id="PS50109"/>
    </source>
</evidence>
<dbReference type="Pfam" id="PF00512">
    <property type="entry name" value="HisKA"/>
    <property type="match status" value="1"/>
</dbReference>
<dbReference type="GO" id="GO:0000155">
    <property type="term" value="F:phosphorelay sensor kinase activity"/>
    <property type="evidence" value="ECO:0007669"/>
    <property type="project" value="InterPro"/>
</dbReference>
<dbReference type="Pfam" id="PF02518">
    <property type="entry name" value="HATPase_c"/>
    <property type="match status" value="1"/>
</dbReference>
<dbReference type="EC" id="2.7.13.3" evidence="2"/>
<dbReference type="InterPro" id="IPR003661">
    <property type="entry name" value="HisK_dim/P_dom"/>
</dbReference>
<keyword evidence="4" id="KW-0808">Transferase</keyword>
<dbReference type="SMART" id="SM00388">
    <property type="entry name" value="HisKA"/>
    <property type="match status" value="1"/>
</dbReference>
<dbReference type="InterPro" id="IPR036097">
    <property type="entry name" value="HisK_dim/P_sf"/>
</dbReference>
<sequence>MPAEDVLLAVAPESLPLLNELGEVLELGIVTLDADLVVRGWNRWLAAASDTLESDIVGRPLLDVFAGLRGGAAEGALRRALHGATTVWAHRFHRYFLPLPPPPGHTRFEQMQQSARIMPMLRDGRVVGALVLVQDVTERVAREDELRGALERAEGASRAKSEFLASMSHELRTPLSAIIGYMELLEGGMVGPVAPLQKNYFGRVKTAARHLISIIEEILSFSRIEAGKQEVHVELVDAAILARDVGELFEPQARQKGLALTVSLPEGSVVLGTDPTRLRQILINLLGNALKFTDAGQVVMEVTLTDDRVHFGVRDTGPGILDADLERVFDPFTQLDQSLKRVKGGTGLGLPVSRRLAHLLGGGLTVTSVPSEGTTFTLWLPRNVGVPDRAGDAVGLPRARPRP</sequence>
<dbReference type="FunFam" id="3.30.565.10:FF:000010">
    <property type="entry name" value="Sensor histidine kinase RcsC"/>
    <property type="match status" value="1"/>
</dbReference>
<dbReference type="SUPFAM" id="SSF55785">
    <property type="entry name" value="PYP-like sensor domain (PAS domain)"/>
    <property type="match status" value="1"/>
</dbReference>
<evidence type="ECO:0000256" key="3">
    <source>
        <dbReference type="ARBA" id="ARBA00022553"/>
    </source>
</evidence>
<dbReference type="Gene3D" id="3.30.565.10">
    <property type="entry name" value="Histidine kinase-like ATPase, C-terminal domain"/>
    <property type="match status" value="1"/>
</dbReference>
<dbReference type="InterPro" id="IPR005467">
    <property type="entry name" value="His_kinase_dom"/>
</dbReference>
<dbReference type="PANTHER" id="PTHR43711:SF26">
    <property type="entry name" value="SENSOR HISTIDINE KINASE RCSC"/>
    <property type="match status" value="1"/>
</dbReference>
<comment type="catalytic activity">
    <reaction evidence="1">
        <text>ATP + protein L-histidine = ADP + protein N-phospho-L-histidine.</text>
        <dbReference type="EC" id="2.7.13.3"/>
    </reaction>
</comment>
<proteinExistence type="predicted"/>
<dbReference type="InterPro" id="IPR050736">
    <property type="entry name" value="Sensor_HK_Regulatory"/>
</dbReference>
<keyword evidence="3" id="KW-0597">Phosphoprotein</keyword>
<dbReference type="CDD" id="cd00082">
    <property type="entry name" value="HisKA"/>
    <property type="match status" value="1"/>
</dbReference>
<dbReference type="CDD" id="cd16922">
    <property type="entry name" value="HATPase_EvgS-ArcB-TorS-like"/>
    <property type="match status" value="1"/>
</dbReference>
<accession>A0A6J4LAZ9</accession>
<reference evidence="8" key="1">
    <citation type="submission" date="2020-02" db="EMBL/GenBank/DDBJ databases">
        <authorList>
            <person name="Meier V. D."/>
        </authorList>
    </citation>
    <scope>NUCLEOTIDE SEQUENCE</scope>
    <source>
        <strain evidence="8">AVDCRST_MAG11</strain>
    </source>
</reference>
<keyword evidence="5" id="KW-0418">Kinase</keyword>
<dbReference type="InterPro" id="IPR036890">
    <property type="entry name" value="HATPase_C_sf"/>
</dbReference>
<evidence type="ECO:0000256" key="5">
    <source>
        <dbReference type="ARBA" id="ARBA00022777"/>
    </source>
</evidence>
<dbReference type="AlphaFoldDB" id="A0A6J4LAZ9"/>
<dbReference type="PANTHER" id="PTHR43711">
    <property type="entry name" value="TWO-COMPONENT HISTIDINE KINASE"/>
    <property type="match status" value="1"/>
</dbReference>
<dbReference type="SMART" id="SM00387">
    <property type="entry name" value="HATPase_c"/>
    <property type="match status" value="1"/>
</dbReference>
<evidence type="ECO:0000313" key="8">
    <source>
        <dbReference type="EMBL" id="CAA9327381.1"/>
    </source>
</evidence>
<dbReference type="Pfam" id="PF08448">
    <property type="entry name" value="PAS_4"/>
    <property type="match status" value="1"/>
</dbReference>
<dbReference type="PRINTS" id="PR00344">
    <property type="entry name" value="BCTRLSENSOR"/>
</dbReference>
<gene>
    <name evidence="8" type="ORF">AVDCRST_MAG11-2303</name>
</gene>
<dbReference type="EMBL" id="CADCTU010000529">
    <property type="protein sequence ID" value="CAA9327381.1"/>
    <property type="molecule type" value="Genomic_DNA"/>
</dbReference>
<dbReference type="PROSITE" id="PS50109">
    <property type="entry name" value="HIS_KIN"/>
    <property type="match status" value="1"/>
</dbReference>
<evidence type="ECO:0000256" key="6">
    <source>
        <dbReference type="ARBA" id="ARBA00023012"/>
    </source>
</evidence>
<organism evidence="8">
    <name type="scientific">uncultured Gemmatimonadaceae bacterium</name>
    <dbReference type="NCBI Taxonomy" id="246130"/>
    <lineage>
        <taxon>Bacteria</taxon>
        <taxon>Pseudomonadati</taxon>
        <taxon>Gemmatimonadota</taxon>
        <taxon>Gemmatimonadia</taxon>
        <taxon>Gemmatimonadales</taxon>
        <taxon>Gemmatimonadaceae</taxon>
        <taxon>environmental samples</taxon>
    </lineage>
</organism>
<dbReference type="InterPro" id="IPR003594">
    <property type="entry name" value="HATPase_dom"/>
</dbReference>
<protein>
    <recommendedName>
        <fullName evidence="2">histidine kinase</fullName>
        <ecNumber evidence="2">2.7.13.3</ecNumber>
    </recommendedName>
</protein>
<feature type="domain" description="Histidine kinase" evidence="7">
    <location>
        <begin position="166"/>
        <end position="384"/>
    </location>
</feature>
<dbReference type="Gene3D" id="1.10.287.130">
    <property type="match status" value="1"/>
</dbReference>
<dbReference type="SUPFAM" id="SSF47384">
    <property type="entry name" value="Homodimeric domain of signal transducing histidine kinase"/>
    <property type="match status" value="1"/>
</dbReference>
<dbReference type="Gene3D" id="3.30.450.20">
    <property type="entry name" value="PAS domain"/>
    <property type="match status" value="1"/>
</dbReference>
<keyword evidence="6" id="KW-0902">Two-component regulatory system</keyword>
<evidence type="ECO:0000256" key="1">
    <source>
        <dbReference type="ARBA" id="ARBA00000085"/>
    </source>
</evidence>
<dbReference type="InterPro" id="IPR004358">
    <property type="entry name" value="Sig_transdc_His_kin-like_C"/>
</dbReference>
<dbReference type="InterPro" id="IPR013656">
    <property type="entry name" value="PAS_4"/>
</dbReference>
<evidence type="ECO:0000256" key="2">
    <source>
        <dbReference type="ARBA" id="ARBA00012438"/>
    </source>
</evidence>